<dbReference type="EMBL" id="KE560949">
    <property type="protein sequence ID" value="EPZ34478.1"/>
    <property type="molecule type" value="Genomic_DNA"/>
</dbReference>
<proteinExistence type="predicted"/>
<protein>
    <submittedName>
        <fullName evidence="1">Uncharacterized protein</fullName>
    </submittedName>
</protein>
<dbReference type="AlphaFoldDB" id="A0A075AVY6"/>
<gene>
    <name evidence="1" type="ORF">O9G_002051</name>
</gene>
<reference evidence="1 2" key="1">
    <citation type="journal article" date="2013" name="Curr. Biol.">
        <title>Shared signatures of parasitism and phylogenomics unite Cryptomycota and microsporidia.</title>
        <authorList>
            <person name="James T.Y."/>
            <person name="Pelin A."/>
            <person name="Bonen L."/>
            <person name="Ahrendt S."/>
            <person name="Sain D."/>
            <person name="Corradi N."/>
            <person name="Stajich J.E."/>
        </authorList>
    </citation>
    <scope>NUCLEOTIDE SEQUENCE [LARGE SCALE GENOMIC DNA]</scope>
    <source>
        <strain evidence="1 2">CSF55</strain>
    </source>
</reference>
<dbReference type="HOGENOM" id="CLU_2414518_0_0_1"/>
<sequence length="92" mass="10971">MKFPMFNKVLGPELLNCEKEVLKTATLQHFYYRNGSTMAEFPVDVNCQEMFKESLENRMKNILSRVEIEIIETWSMGIKEFIKDVNYFSQMF</sequence>
<keyword evidence="2" id="KW-1185">Reference proteome</keyword>
<evidence type="ECO:0000313" key="1">
    <source>
        <dbReference type="EMBL" id="EPZ34478.1"/>
    </source>
</evidence>
<accession>A0A075AVY6</accession>
<dbReference type="Proteomes" id="UP000030755">
    <property type="component" value="Unassembled WGS sequence"/>
</dbReference>
<name>A0A075AVY6_ROZAC</name>
<organism evidence="1 2">
    <name type="scientific">Rozella allomycis (strain CSF55)</name>
    <dbReference type="NCBI Taxonomy" id="988480"/>
    <lineage>
        <taxon>Eukaryota</taxon>
        <taxon>Fungi</taxon>
        <taxon>Fungi incertae sedis</taxon>
        <taxon>Cryptomycota</taxon>
        <taxon>Cryptomycota incertae sedis</taxon>
        <taxon>Rozella</taxon>
    </lineage>
</organism>
<evidence type="ECO:0000313" key="2">
    <source>
        <dbReference type="Proteomes" id="UP000030755"/>
    </source>
</evidence>